<dbReference type="FunFam" id="2.60.40.420:FF:000012">
    <property type="entry name" value="Monocopper oxidase-like protein"/>
    <property type="match status" value="1"/>
</dbReference>
<name>A0A8T2UEN8_CERRI</name>
<feature type="chain" id="PRO_5035886975" description="L-ascorbate oxidase" evidence="2">
    <location>
        <begin position="21"/>
        <end position="558"/>
    </location>
</feature>
<feature type="domain" description="Plastocyanin-like" evidence="3">
    <location>
        <begin position="180"/>
        <end position="317"/>
    </location>
</feature>
<dbReference type="Pfam" id="PF07731">
    <property type="entry name" value="Cu-oxidase_2"/>
    <property type="match status" value="1"/>
</dbReference>
<evidence type="ECO:0000259" key="5">
    <source>
        <dbReference type="Pfam" id="PF07732"/>
    </source>
</evidence>
<dbReference type="InterPro" id="IPR001117">
    <property type="entry name" value="Cu-oxidase_2nd"/>
</dbReference>
<evidence type="ECO:0000259" key="4">
    <source>
        <dbReference type="Pfam" id="PF07731"/>
    </source>
</evidence>
<dbReference type="OMA" id="FWAREYL"/>
<evidence type="ECO:0000259" key="3">
    <source>
        <dbReference type="Pfam" id="PF00394"/>
    </source>
</evidence>
<gene>
    <name evidence="6" type="ORF">KP509_07G001300</name>
</gene>
<keyword evidence="7" id="KW-1185">Reference proteome</keyword>
<dbReference type="InterPro" id="IPR011707">
    <property type="entry name" value="Cu-oxidase-like_N"/>
</dbReference>
<evidence type="ECO:0000256" key="2">
    <source>
        <dbReference type="SAM" id="SignalP"/>
    </source>
</evidence>
<dbReference type="Pfam" id="PF07732">
    <property type="entry name" value="Cu-oxidase_3"/>
    <property type="match status" value="1"/>
</dbReference>
<evidence type="ECO:0000256" key="1">
    <source>
        <dbReference type="ARBA" id="ARBA00010609"/>
    </source>
</evidence>
<dbReference type="GO" id="GO:0005507">
    <property type="term" value="F:copper ion binding"/>
    <property type="evidence" value="ECO:0007669"/>
    <property type="project" value="InterPro"/>
</dbReference>
<dbReference type="SUPFAM" id="SSF49503">
    <property type="entry name" value="Cupredoxins"/>
    <property type="match status" value="3"/>
</dbReference>
<dbReference type="Proteomes" id="UP000825935">
    <property type="component" value="Chromosome 7"/>
</dbReference>
<feature type="signal peptide" evidence="2">
    <location>
        <begin position="1"/>
        <end position="20"/>
    </location>
</feature>
<organism evidence="6 7">
    <name type="scientific">Ceratopteris richardii</name>
    <name type="common">Triangle waterfern</name>
    <dbReference type="NCBI Taxonomy" id="49495"/>
    <lineage>
        <taxon>Eukaryota</taxon>
        <taxon>Viridiplantae</taxon>
        <taxon>Streptophyta</taxon>
        <taxon>Embryophyta</taxon>
        <taxon>Tracheophyta</taxon>
        <taxon>Polypodiopsida</taxon>
        <taxon>Polypodiidae</taxon>
        <taxon>Polypodiales</taxon>
        <taxon>Pteridineae</taxon>
        <taxon>Pteridaceae</taxon>
        <taxon>Parkerioideae</taxon>
        <taxon>Ceratopteris</taxon>
    </lineage>
</organism>
<dbReference type="Pfam" id="PF00394">
    <property type="entry name" value="Cu-oxidase"/>
    <property type="match status" value="1"/>
</dbReference>
<dbReference type="InterPro" id="IPR045087">
    <property type="entry name" value="Cu-oxidase_fam"/>
</dbReference>
<dbReference type="PANTHER" id="PTHR11709">
    <property type="entry name" value="MULTI-COPPER OXIDASE"/>
    <property type="match status" value="1"/>
</dbReference>
<accession>A0A8T2UEN8</accession>
<feature type="domain" description="Plastocyanin-like" evidence="4">
    <location>
        <begin position="398"/>
        <end position="534"/>
    </location>
</feature>
<dbReference type="AlphaFoldDB" id="A0A8T2UEN8"/>
<comment type="caution">
    <text evidence="6">The sequence shown here is derived from an EMBL/GenBank/DDBJ whole genome shotgun (WGS) entry which is preliminary data.</text>
</comment>
<dbReference type="OrthoDB" id="2121828at2759"/>
<dbReference type="InterPro" id="IPR008972">
    <property type="entry name" value="Cupredoxin"/>
</dbReference>
<proteinExistence type="inferred from homology"/>
<dbReference type="InterPro" id="IPR011706">
    <property type="entry name" value="Cu-oxidase_C"/>
</dbReference>
<dbReference type="PANTHER" id="PTHR11709:SF90">
    <property type="entry name" value="OS07G0510900 PROTEIN"/>
    <property type="match status" value="1"/>
</dbReference>
<evidence type="ECO:0008006" key="8">
    <source>
        <dbReference type="Google" id="ProtNLM"/>
    </source>
</evidence>
<evidence type="ECO:0000313" key="6">
    <source>
        <dbReference type="EMBL" id="KAH7431965.1"/>
    </source>
</evidence>
<keyword evidence="2" id="KW-0732">Signal</keyword>
<feature type="domain" description="Plastocyanin-like" evidence="5">
    <location>
        <begin position="54"/>
        <end position="167"/>
    </location>
</feature>
<comment type="similarity">
    <text evidence="1">Belongs to the multicopper oxidase family.</text>
</comment>
<reference evidence="6" key="1">
    <citation type="submission" date="2021-08" db="EMBL/GenBank/DDBJ databases">
        <title>WGS assembly of Ceratopteris richardii.</title>
        <authorList>
            <person name="Marchant D.B."/>
            <person name="Chen G."/>
            <person name="Jenkins J."/>
            <person name="Shu S."/>
            <person name="Leebens-Mack J."/>
            <person name="Grimwood J."/>
            <person name="Schmutz J."/>
            <person name="Soltis P."/>
            <person name="Soltis D."/>
            <person name="Chen Z.-H."/>
        </authorList>
    </citation>
    <scope>NUCLEOTIDE SEQUENCE</scope>
    <source>
        <strain evidence="6">Whitten #5841</strain>
        <tissue evidence="6">Leaf</tissue>
    </source>
</reference>
<dbReference type="EMBL" id="CM035412">
    <property type="protein sequence ID" value="KAH7431965.1"/>
    <property type="molecule type" value="Genomic_DNA"/>
</dbReference>
<sequence>MATLCCRTTSFLFTILLTAASIISTSYSSAASLDGEIIWGASVDDATQSFSWNVSWGIVYLLGKPKQVLLINGQFPGPQINTITNVNLQINVFNSITEPLLFTWNGIYQRRTSWQDGVLGTNCPIMPGQNFTYLFQVKDQVGSYFYFPTTGFLKAAGGYGGLQVDNRVIIPLPYKTPDGEVTILIGDWYTANHTDLQGSLDAGRSLGLPDGILINGRGPFGSYITLDPGKTYRLRISNVGISTSLNFRIAGHSLTVVESEGAHTKQLTLANLDVHVGQSYAVLVTLNQIPGEYYMVATSRFTSTVVSGIAVLHYSNSQSKVSGPLPSGPTTEIDYSVTQARAITWNLTANAARPNPQGSFHYGMINVTETAVIEGAVTMMNGKLRYAANSVSYVNPPTPLKLADYFNLGGVFSLNYPRFPTGGSSFLGTAVLPTTFRGFLELVFQNDEDIVQSWHIDGYVAFVVAIDGGRWSSASRAEYNLVDALPRSTIQVYPHAWTAVLLELDNAGMWNLRSQLWERQYLGEQLYFKVPNPDGSIRNEAPIPSNVLLCGVAVGQHP</sequence>
<dbReference type="Gene3D" id="2.60.40.420">
    <property type="entry name" value="Cupredoxins - blue copper proteins"/>
    <property type="match status" value="3"/>
</dbReference>
<evidence type="ECO:0000313" key="7">
    <source>
        <dbReference type="Proteomes" id="UP000825935"/>
    </source>
</evidence>
<dbReference type="GO" id="GO:0016491">
    <property type="term" value="F:oxidoreductase activity"/>
    <property type="evidence" value="ECO:0007669"/>
    <property type="project" value="InterPro"/>
</dbReference>
<protein>
    <recommendedName>
        <fullName evidence="8">L-ascorbate oxidase</fullName>
    </recommendedName>
</protein>